<feature type="domain" description="Spore protein YkvP/CgeB glycosyl transferase-like" evidence="1">
    <location>
        <begin position="206"/>
        <end position="355"/>
    </location>
</feature>
<dbReference type="Proteomes" id="UP000578688">
    <property type="component" value="Unassembled WGS sequence"/>
</dbReference>
<sequence>MLEMPRAGAPVASERKYLIIDGIGGVPLGRELFDAFLQAGSRAVHWDALKQKPRQWYGLSSALFKARNKARDREGFSHLPRLSLEPLRRVLEQEAPTHVLVVGFLYKHYDVAQVAEMVRSAGARFILYDTDSCNLYSKRREFLYFIEQELPRYDQLFSFSETTTRFFRETLGLNALHLPFGAVVVPELGKDKDRDVLFVGSADLRRVFLLENIRENLAIRGNRWRRNYSLMSSSLRECVDDRPVWGEELQTLLQSSRIVLNITRSDFYGAETGVNLRIFEAVAAGCFLLTDYCEEIASLFTPGRDIEVFRSGAELSEKVRYYLAHPQERERIAQNGRARFLEHHTWANRVGRILACD</sequence>
<dbReference type="Gene3D" id="3.40.50.2000">
    <property type="entry name" value="Glycogen Phosphorylase B"/>
    <property type="match status" value="1"/>
</dbReference>
<name>A0A7Y9XPL1_9GAMM</name>
<gene>
    <name evidence="2" type="ORF">FHR27_003823</name>
</gene>
<evidence type="ECO:0000259" key="1">
    <source>
        <dbReference type="Pfam" id="PF13524"/>
    </source>
</evidence>
<proteinExistence type="predicted"/>
<protein>
    <submittedName>
        <fullName evidence="2">Spore maturation protein CgeB</fullName>
    </submittedName>
</protein>
<reference evidence="2 3" key="1">
    <citation type="submission" date="2020-07" db="EMBL/GenBank/DDBJ databases">
        <title>Genomic analyses of the natural microbiome of Caenorhabditis elegans.</title>
        <authorList>
            <person name="Samuel B."/>
        </authorList>
    </citation>
    <scope>NUCLEOTIDE SEQUENCE [LARGE SCALE GENOMIC DNA]</scope>
    <source>
        <strain evidence="2 3">BIGb0408</strain>
    </source>
</reference>
<dbReference type="SUPFAM" id="SSF53756">
    <property type="entry name" value="UDP-Glycosyltransferase/glycogen phosphorylase"/>
    <property type="match status" value="1"/>
</dbReference>
<dbReference type="EMBL" id="JACBYV010000001">
    <property type="protein sequence ID" value="NYH75213.1"/>
    <property type="molecule type" value="Genomic_DNA"/>
</dbReference>
<comment type="caution">
    <text evidence="2">The sequence shown here is derived from an EMBL/GenBank/DDBJ whole genome shotgun (WGS) entry which is preliminary data.</text>
</comment>
<accession>A0A7Y9XPL1</accession>
<keyword evidence="3" id="KW-1185">Reference proteome</keyword>
<dbReference type="RefSeq" id="WP_218878505.1">
    <property type="nucleotide sequence ID" value="NZ_JACBYV010000001.1"/>
</dbReference>
<dbReference type="AlphaFoldDB" id="A0A7Y9XPL1"/>
<evidence type="ECO:0000313" key="2">
    <source>
        <dbReference type="EMBL" id="NYH75213.1"/>
    </source>
</evidence>
<dbReference type="Pfam" id="PF13524">
    <property type="entry name" value="Glyco_trans_1_2"/>
    <property type="match status" value="1"/>
</dbReference>
<organism evidence="2 3">
    <name type="scientific">Phytopseudomonas flavescens</name>
    <dbReference type="NCBI Taxonomy" id="29435"/>
    <lineage>
        <taxon>Bacteria</taxon>
        <taxon>Pseudomonadati</taxon>
        <taxon>Pseudomonadota</taxon>
        <taxon>Gammaproteobacteria</taxon>
        <taxon>Pseudomonadales</taxon>
        <taxon>Pseudomonadaceae</taxon>
        <taxon>Phytopseudomonas</taxon>
    </lineage>
</organism>
<evidence type="ECO:0000313" key="3">
    <source>
        <dbReference type="Proteomes" id="UP000578688"/>
    </source>
</evidence>
<dbReference type="InterPro" id="IPR055259">
    <property type="entry name" value="YkvP/CgeB_Glyco_trans-like"/>
</dbReference>